<keyword evidence="3" id="KW-0032">Aminotransferase</keyword>
<sequence>MVVISYLKLFQPRSRGFQLQARLCTMATEHQHFLTSDNMNPNIRKMDYPVHGPLVVRAGQLEKELKNGVKKPFKEILKLDIGDCHAMGQLPITFVRQVMAMVFYPPLLDDPRFPDDTKERAQTILNACKGGSIGSYTDATGLEIIRKHAAEFIEKRDGIPCNWENVTLYGGATDGIKKILKLFVNETNGKRAGVMIPIPQYPVYSTTLDEFGLHQIRYYLDEDQNWGVNIEEMQRTIDEAKKVCNPKVLVIINPGNPTGQVFTRKNIEEIIQFAYKENLYILADEVYQDNIYSETSKFYSFKKVLTEMGEPYVNMELASFMSCSKGYVGECGFRAGITEILNMCPKVQAMFYKANTAMLCPPSTGQACIEPFIRPPEKGEPSYDLFIKEKEDILNSLKVRAKLIVETFNSFEGITCNEVQGAMYAFPRIRLPPKVIETAKNRNQSPDEFYASEVLENTGICIVPGEAYGQVPGTYHFRTTTLLPLDKMKIMLERLEAFHREFMDRYR</sequence>
<comment type="catalytic activity">
    <reaction evidence="9">
        <text>L-alanine + 2-oxoglutarate = pyruvate + L-glutamate</text>
        <dbReference type="Rhea" id="RHEA:19453"/>
        <dbReference type="ChEBI" id="CHEBI:15361"/>
        <dbReference type="ChEBI" id="CHEBI:16810"/>
        <dbReference type="ChEBI" id="CHEBI:29985"/>
        <dbReference type="ChEBI" id="CHEBI:57972"/>
        <dbReference type="EC" id="2.6.1.2"/>
    </reaction>
</comment>
<dbReference type="OrthoDB" id="1732682at2759"/>
<dbReference type="InterPro" id="IPR015422">
    <property type="entry name" value="PyrdxlP-dep_Trfase_small"/>
</dbReference>
<dbReference type="FunFam" id="3.40.640.10:FF:000012">
    <property type="entry name" value="alanine aminotransferase 2"/>
    <property type="match status" value="1"/>
</dbReference>
<dbReference type="Proteomes" id="UP000801492">
    <property type="component" value="Unassembled WGS sequence"/>
</dbReference>
<proteinExistence type="inferred from homology"/>
<evidence type="ECO:0000256" key="1">
    <source>
        <dbReference type="ARBA" id="ARBA00001933"/>
    </source>
</evidence>
<name>A0A8K0GJG0_IGNLU</name>
<dbReference type="UniPathway" id="UPA00528">
    <property type="reaction ID" value="UER00586"/>
</dbReference>
<dbReference type="InterPro" id="IPR015424">
    <property type="entry name" value="PyrdxlP-dep_Trfase"/>
</dbReference>
<protein>
    <recommendedName>
        <fullName evidence="8">alanine transaminase</fullName>
        <ecNumber evidence="8">2.6.1.2</ecNumber>
    </recommendedName>
</protein>
<evidence type="ECO:0000256" key="9">
    <source>
        <dbReference type="ARBA" id="ARBA00047412"/>
    </source>
</evidence>
<dbReference type="Gene3D" id="1.10.287.1970">
    <property type="match status" value="1"/>
</dbReference>
<dbReference type="Pfam" id="PF00155">
    <property type="entry name" value="Aminotran_1_2"/>
    <property type="match status" value="1"/>
</dbReference>
<gene>
    <name evidence="11" type="ORF">ILUMI_06103</name>
</gene>
<feature type="domain" description="Aminotransferase class I/classII large" evidence="10">
    <location>
        <begin position="118"/>
        <end position="495"/>
    </location>
</feature>
<keyword evidence="4" id="KW-0808">Transferase</keyword>
<dbReference type="FunFam" id="1.10.287.1970:FF:000001">
    <property type="entry name" value="Alanine aminotransferase 2"/>
    <property type="match status" value="1"/>
</dbReference>
<dbReference type="EC" id="2.6.1.2" evidence="8"/>
<dbReference type="CDD" id="cd00609">
    <property type="entry name" value="AAT_like"/>
    <property type="match status" value="1"/>
</dbReference>
<dbReference type="InterPro" id="IPR015421">
    <property type="entry name" value="PyrdxlP-dep_Trfase_major"/>
</dbReference>
<dbReference type="FunFam" id="3.90.1150.10:FF:000010">
    <property type="entry name" value="Alanine aminotransferase 2"/>
    <property type="match status" value="1"/>
</dbReference>
<keyword evidence="5" id="KW-0663">Pyridoxal phosphate</keyword>
<evidence type="ECO:0000256" key="7">
    <source>
        <dbReference type="ARBA" id="ARBA00025785"/>
    </source>
</evidence>
<evidence type="ECO:0000256" key="8">
    <source>
        <dbReference type="ARBA" id="ARBA00026106"/>
    </source>
</evidence>
<evidence type="ECO:0000256" key="2">
    <source>
        <dbReference type="ARBA" id="ARBA00011738"/>
    </source>
</evidence>
<dbReference type="SUPFAM" id="SSF53383">
    <property type="entry name" value="PLP-dependent transferases"/>
    <property type="match status" value="1"/>
</dbReference>
<evidence type="ECO:0000256" key="6">
    <source>
        <dbReference type="ARBA" id="ARBA00025708"/>
    </source>
</evidence>
<evidence type="ECO:0000256" key="3">
    <source>
        <dbReference type="ARBA" id="ARBA00022576"/>
    </source>
</evidence>
<accession>A0A8K0GJG0</accession>
<dbReference type="GO" id="GO:0030170">
    <property type="term" value="F:pyridoxal phosphate binding"/>
    <property type="evidence" value="ECO:0007669"/>
    <property type="project" value="InterPro"/>
</dbReference>
<dbReference type="GO" id="GO:0004021">
    <property type="term" value="F:L-alanine:2-oxoglutarate aminotransferase activity"/>
    <property type="evidence" value="ECO:0007669"/>
    <property type="project" value="UniProtKB-EC"/>
</dbReference>
<comment type="subunit">
    <text evidence="2">Homodimer.</text>
</comment>
<dbReference type="Gene3D" id="3.40.640.10">
    <property type="entry name" value="Type I PLP-dependent aspartate aminotransferase-like (Major domain)"/>
    <property type="match status" value="1"/>
</dbReference>
<dbReference type="GO" id="GO:0042853">
    <property type="term" value="P:L-alanine catabolic process"/>
    <property type="evidence" value="ECO:0007669"/>
    <property type="project" value="UniProtKB-UniPathway"/>
</dbReference>
<evidence type="ECO:0000256" key="4">
    <source>
        <dbReference type="ARBA" id="ARBA00022679"/>
    </source>
</evidence>
<dbReference type="AlphaFoldDB" id="A0A8K0GJG0"/>
<keyword evidence="12" id="KW-1185">Reference proteome</keyword>
<comment type="cofactor">
    <cofactor evidence="1">
        <name>pyridoxal 5'-phosphate</name>
        <dbReference type="ChEBI" id="CHEBI:597326"/>
    </cofactor>
</comment>
<dbReference type="InterPro" id="IPR045088">
    <property type="entry name" value="ALAT1/2-like"/>
</dbReference>
<evidence type="ECO:0000259" key="10">
    <source>
        <dbReference type="Pfam" id="PF00155"/>
    </source>
</evidence>
<dbReference type="PANTHER" id="PTHR11751">
    <property type="entry name" value="ALANINE AMINOTRANSFERASE"/>
    <property type="match status" value="1"/>
</dbReference>
<dbReference type="InterPro" id="IPR004839">
    <property type="entry name" value="Aminotransferase_I/II_large"/>
</dbReference>
<evidence type="ECO:0000313" key="11">
    <source>
        <dbReference type="EMBL" id="KAF2900088.1"/>
    </source>
</evidence>
<comment type="caution">
    <text evidence="11">The sequence shown here is derived from an EMBL/GenBank/DDBJ whole genome shotgun (WGS) entry which is preliminary data.</text>
</comment>
<organism evidence="11 12">
    <name type="scientific">Ignelater luminosus</name>
    <name type="common">Cucubano</name>
    <name type="synonym">Pyrophorus luminosus</name>
    <dbReference type="NCBI Taxonomy" id="2038154"/>
    <lineage>
        <taxon>Eukaryota</taxon>
        <taxon>Metazoa</taxon>
        <taxon>Ecdysozoa</taxon>
        <taxon>Arthropoda</taxon>
        <taxon>Hexapoda</taxon>
        <taxon>Insecta</taxon>
        <taxon>Pterygota</taxon>
        <taxon>Neoptera</taxon>
        <taxon>Endopterygota</taxon>
        <taxon>Coleoptera</taxon>
        <taxon>Polyphaga</taxon>
        <taxon>Elateriformia</taxon>
        <taxon>Elateroidea</taxon>
        <taxon>Elateridae</taxon>
        <taxon>Agrypninae</taxon>
        <taxon>Pyrophorini</taxon>
        <taxon>Ignelater</taxon>
    </lineage>
</organism>
<reference evidence="11" key="1">
    <citation type="submission" date="2019-08" db="EMBL/GenBank/DDBJ databases">
        <title>The genome of the North American firefly Photinus pyralis.</title>
        <authorList>
            <consortium name="Photinus pyralis genome working group"/>
            <person name="Fallon T.R."/>
            <person name="Sander Lower S.E."/>
            <person name="Weng J.-K."/>
        </authorList>
    </citation>
    <scope>NUCLEOTIDE SEQUENCE</scope>
    <source>
        <strain evidence="11">TRF0915ILg1</strain>
        <tissue evidence="11">Whole body</tissue>
    </source>
</reference>
<comment type="pathway">
    <text evidence="6">Amino-acid degradation; L-alanine degradation via transaminase pathway; pyruvate from L-alanine: step 1/1.</text>
</comment>
<dbReference type="PANTHER" id="PTHR11751:SF29">
    <property type="entry name" value="ALANINE TRANSAMINASE"/>
    <property type="match status" value="1"/>
</dbReference>
<evidence type="ECO:0000256" key="5">
    <source>
        <dbReference type="ARBA" id="ARBA00022898"/>
    </source>
</evidence>
<dbReference type="Gene3D" id="3.90.1150.10">
    <property type="entry name" value="Aspartate Aminotransferase, domain 1"/>
    <property type="match status" value="1"/>
</dbReference>
<comment type="similarity">
    <text evidence="7">Belongs to the class-I pyridoxal-phosphate-dependent aminotransferase family. Alanine aminotransferase subfamily.</text>
</comment>
<evidence type="ECO:0000313" key="12">
    <source>
        <dbReference type="Proteomes" id="UP000801492"/>
    </source>
</evidence>
<dbReference type="EMBL" id="VTPC01002397">
    <property type="protein sequence ID" value="KAF2900088.1"/>
    <property type="molecule type" value="Genomic_DNA"/>
</dbReference>